<dbReference type="InterPro" id="IPR050250">
    <property type="entry name" value="Macrolide_Exporter_MacB"/>
</dbReference>
<dbReference type="InterPro" id="IPR025857">
    <property type="entry name" value="MacB_PCD"/>
</dbReference>
<dbReference type="InterPro" id="IPR003838">
    <property type="entry name" value="ABC3_permease_C"/>
</dbReference>
<proteinExistence type="predicted"/>
<accession>A0A931BEW5</accession>
<gene>
    <name evidence="9" type="ORF">I2I01_05195</name>
</gene>
<feature type="domain" description="ABC3 transporter permease C-terminal" evidence="7">
    <location>
        <begin position="291"/>
        <end position="407"/>
    </location>
</feature>
<dbReference type="PANTHER" id="PTHR30572">
    <property type="entry name" value="MEMBRANE COMPONENT OF TRANSPORTER-RELATED"/>
    <property type="match status" value="1"/>
</dbReference>
<comment type="caution">
    <text evidence="9">The sequence shown here is derived from an EMBL/GenBank/DDBJ whole genome shotgun (WGS) entry which is preliminary data.</text>
</comment>
<feature type="domain" description="MacB-like periplasmic core" evidence="8">
    <location>
        <begin position="20"/>
        <end position="238"/>
    </location>
</feature>
<evidence type="ECO:0000256" key="5">
    <source>
        <dbReference type="ARBA" id="ARBA00023136"/>
    </source>
</evidence>
<name>A0A931BEW5_9BACT</name>
<keyword evidence="5 6" id="KW-0472">Membrane</keyword>
<feature type="transmembrane region" description="Helical" evidence="6">
    <location>
        <begin position="722"/>
        <end position="750"/>
    </location>
</feature>
<sequence length="809" mass="89730">MFKNYFLVAYRNLVRHKGFSFLNIAGLALGLTACLLIGLFVHDELQFDKFVPQGDRIFRLYADHFRGDARETAAPVPPMYATTMKQEFPEVEQTMRILMQASNNLVEVGDKKLYVDNSVIADSTFFSMFELPFKYGSAEHALDAPTSIVLAEDVATNFFGKENPVGKEIKVNKQSLLVKGVLRGGLSKFHLPINYVLPLSAAGLPKERMKKWGWHQFFTYVKLRPGTDAQQTQAKLQRYVTQVVNPTLPADDQIKEVTYLQPLHQIHLYSANFKYDMSTKGNITYVKALSFIAVFILLIAGFNFVNLSTAKSLQRAKEVGIRKTIGASREQLMLQFLSETVLLTLVSVVLATVLTALLLPSLNAFTGKTMTFDLLANPALLGLLGLLTVVVGLVAGFYPALVLSGFQPVKVLKSAVVTDGVFGRVQWLRHGLIVVQFALSVFLIVCALVVFRQVSFLHNKDLGFNRDQIMFFPMRGDNMKEHYDAFKNELAQVPGVASASIGYGFPGDQVAGDGIIVPKNGEDKEHGVTQLMVDYDYLKTLGMQLIAGRDFSPALKTDKDQAFILNETAVKELGFGTPEKALGQPLKWKVWNDKNPDSLKVGKVIGVVKDFHYKSLYDRLEPAVLQIFPGAYWKVAVKLKADNIGSSVEGVKQVWAKFSPDSPIEYKFLDDNFDQMYKAEDKLKSLLWLFTGIAIFVGCLGLFGLATYAAERRKKEIGIRKVLGASVGSIVGLLSKEFLVLVLVAAVIAFPAAWLAMNRWLQDFAYRIDMPLWAFLVAGLAAAAVAFLTVGYQAVRAATMNPVSNLRAQ</sequence>
<evidence type="ECO:0000313" key="9">
    <source>
        <dbReference type="EMBL" id="MBF9141017.1"/>
    </source>
</evidence>
<keyword evidence="3 6" id="KW-0812">Transmembrane</keyword>
<feature type="transmembrane region" description="Helical" evidence="6">
    <location>
        <begin position="686"/>
        <end position="710"/>
    </location>
</feature>
<evidence type="ECO:0000256" key="3">
    <source>
        <dbReference type="ARBA" id="ARBA00022692"/>
    </source>
</evidence>
<dbReference type="GO" id="GO:0005886">
    <property type="term" value="C:plasma membrane"/>
    <property type="evidence" value="ECO:0007669"/>
    <property type="project" value="UniProtKB-SubCell"/>
</dbReference>
<feature type="transmembrane region" description="Helical" evidence="6">
    <location>
        <begin position="21"/>
        <end position="41"/>
    </location>
</feature>
<dbReference type="Pfam" id="PF02687">
    <property type="entry name" value="FtsX"/>
    <property type="match status" value="2"/>
</dbReference>
<comment type="subcellular location">
    <subcellularLocation>
        <location evidence="1">Cell membrane</location>
        <topology evidence="1">Multi-pass membrane protein</topology>
    </subcellularLocation>
</comment>
<evidence type="ECO:0000256" key="1">
    <source>
        <dbReference type="ARBA" id="ARBA00004651"/>
    </source>
</evidence>
<evidence type="ECO:0000259" key="7">
    <source>
        <dbReference type="Pfam" id="PF02687"/>
    </source>
</evidence>
<keyword evidence="2" id="KW-1003">Cell membrane</keyword>
<dbReference type="PROSITE" id="PS51257">
    <property type="entry name" value="PROKAR_LIPOPROTEIN"/>
    <property type="match status" value="1"/>
</dbReference>
<feature type="transmembrane region" description="Helical" evidence="6">
    <location>
        <begin position="770"/>
        <end position="792"/>
    </location>
</feature>
<evidence type="ECO:0000313" key="10">
    <source>
        <dbReference type="Proteomes" id="UP000645610"/>
    </source>
</evidence>
<evidence type="ECO:0000256" key="4">
    <source>
        <dbReference type="ARBA" id="ARBA00022989"/>
    </source>
</evidence>
<keyword evidence="4 6" id="KW-1133">Transmembrane helix</keyword>
<feature type="transmembrane region" description="Helical" evidence="6">
    <location>
        <begin position="379"/>
        <end position="406"/>
    </location>
</feature>
<evidence type="ECO:0000256" key="6">
    <source>
        <dbReference type="SAM" id="Phobius"/>
    </source>
</evidence>
<organism evidence="9 10">
    <name type="scientific">Hymenobacter properus</name>
    <dbReference type="NCBI Taxonomy" id="2791026"/>
    <lineage>
        <taxon>Bacteria</taxon>
        <taxon>Pseudomonadati</taxon>
        <taxon>Bacteroidota</taxon>
        <taxon>Cytophagia</taxon>
        <taxon>Cytophagales</taxon>
        <taxon>Hymenobacteraceae</taxon>
        <taxon>Hymenobacter</taxon>
    </lineage>
</organism>
<protein>
    <submittedName>
        <fullName evidence="9">ABC transporter permease</fullName>
    </submittedName>
</protein>
<feature type="transmembrane region" description="Helical" evidence="6">
    <location>
        <begin position="332"/>
        <end position="359"/>
    </location>
</feature>
<feature type="domain" description="ABC3 transporter permease C-terminal" evidence="7">
    <location>
        <begin position="689"/>
        <end position="802"/>
    </location>
</feature>
<dbReference type="PANTHER" id="PTHR30572:SF18">
    <property type="entry name" value="ABC-TYPE MACROLIDE FAMILY EXPORT SYSTEM PERMEASE COMPONENT 2"/>
    <property type="match status" value="1"/>
</dbReference>
<dbReference type="AlphaFoldDB" id="A0A931BEW5"/>
<dbReference type="RefSeq" id="WP_196285344.1">
    <property type="nucleotide sequence ID" value="NZ_JADQDP010000001.1"/>
</dbReference>
<dbReference type="EMBL" id="JADQDP010000001">
    <property type="protein sequence ID" value="MBF9141017.1"/>
    <property type="molecule type" value="Genomic_DNA"/>
</dbReference>
<evidence type="ECO:0000259" key="8">
    <source>
        <dbReference type="Pfam" id="PF12704"/>
    </source>
</evidence>
<feature type="transmembrane region" description="Helical" evidence="6">
    <location>
        <begin position="427"/>
        <end position="451"/>
    </location>
</feature>
<evidence type="ECO:0000256" key="2">
    <source>
        <dbReference type="ARBA" id="ARBA00022475"/>
    </source>
</evidence>
<feature type="transmembrane region" description="Helical" evidence="6">
    <location>
        <begin position="285"/>
        <end position="305"/>
    </location>
</feature>
<dbReference type="GO" id="GO:0022857">
    <property type="term" value="F:transmembrane transporter activity"/>
    <property type="evidence" value="ECO:0007669"/>
    <property type="project" value="TreeGrafter"/>
</dbReference>
<reference evidence="9 10" key="1">
    <citation type="submission" date="2020-11" db="EMBL/GenBank/DDBJ databases">
        <authorList>
            <person name="Kim M.K."/>
        </authorList>
    </citation>
    <scope>NUCLEOTIDE SEQUENCE [LARGE SCALE GENOMIC DNA]</scope>
    <source>
        <strain evidence="9 10">BT439</strain>
    </source>
</reference>
<dbReference type="Pfam" id="PF12704">
    <property type="entry name" value="MacB_PCD"/>
    <property type="match status" value="1"/>
</dbReference>
<keyword evidence="10" id="KW-1185">Reference proteome</keyword>
<dbReference type="Proteomes" id="UP000645610">
    <property type="component" value="Unassembled WGS sequence"/>
</dbReference>